<dbReference type="Pfam" id="PF01344">
    <property type="entry name" value="Kelch_1"/>
    <property type="match status" value="1"/>
</dbReference>
<accession>A0A8H5G2X1</accession>
<feature type="region of interest" description="Disordered" evidence="3">
    <location>
        <begin position="346"/>
        <end position="371"/>
    </location>
</feature>
<dbReference type="OrthoDB" id="10052615at2759"/>
<dbReference type="SUPFAM" id="SSF49785">
    <property type="entry name" value="Galactose-binding domain-like"/>
    <property type="match status" value="1"/>
</dbReference>
<dbReference type="InterPro" id="IPR052456">
    <property type="entry name" value="CTLH_complex_component"/>
</dbReference>
<organism evidence="5 6">
    <name type="scientific">Tetrapyrgos nigripes</name>
    <dbReference type="NCBI Taxonomy" id="182062"/>
    <lineage>
        <taxon>Eukaryota</taxon>
        <taxon>Fungi</taxon>
        <taxon>Dikarya</taxon>
        <taxon>Basidiomycota</taxon>
        <taxon>Agaricomycotina</taxon>
        <taxon>Agaricomycetes</taxon>
        <taxon>Agaricomycetidae</taxon>
        <taxon>Agaricales</taxon>
        <taxon>Marasmiineae</taxon>
        <taxon>Marasmiaceae</taxon>
        <taxon>Tetrapyrgos</taxon>
    </lineage>
</organism>
<dbReference type="Gene3D" id="2.120.10.80">
    <property type="entry name" value="Kelch-type beta propeller"/>
    <property type="match status" value="2"/>
</dbReference>
<feature type="region of interest" description="Disordered" evidence="3">
    <location>
        <begin position="765"/>
        <end position="844"/>
    </location>
</feature>
<dbReference type="Pfam" id="PF06588">
    <property type="entry name" value="Muskelin_N"/>
    <property type="match status" value="1"/>
</dbReference>
<feature type="compositionally biased region" description="Low complexity" evidence="3">
    <location>
        <begin position="359"/>
        <end position="371"/>
    </location>
</feature>
<evidence type="ECO:0000313" key="6">
    <source>
        <dbReference type="Proteomes" id="UP000559256"/>
    </source>
</evidence>
<reference evidence="5 6" key="1">
    <citation type="journal article" date="2020" name="ISME J.">
        <title>Uncovering the hidden diversity of litter-decomposition mechanisms in mushroom-forming fungi.</title>
        <authorList>
            <person name="Floudas D."/>
            <person name="Bentzer J."/>
            <person name="Ahren D."/>
            <person name="Johansson T."/>
            <person name="Persson P."/>
            <person name="Tunlid A."/>
        </authorList>
    </citation>
    <scope>NUCLEOTIDE SEQUENCE [LARGE SCALE GENOMIC DNA]</scope>
    <source>
        <strain evidence="5 6">CBS 291.85</strain>
    </source>
</reference>
<dbReference type="EMBL" id="JAACJM010000052">
    <property type="protein sequence ID" value="KAF5357318.1"/>
    <property type="molecule type" value="Genomic_DNA"/>
</dbReference>
<dbReference type="InterPro" id="IPR000421">
    <property type="entry name" value="FA58C"/>
</dbReference>
<feature type="compositionally biased region" description="Low complexity" evidence="3">
    <location>
        <begin position="781"/>
        <end position="791"/>
    </location>
</feature>
<feature type="region of interest" description="Disordered" evidence="3">
    <location>
        <begin position="1"/>
        <end position="31"/>
    </location>
</feature>
<feature type="domain" description="F5/8 type C" evidence="4">
    <location>
        <begin position="1"/>
        <end position="153"/>
    </location>
</feature>
<dbReference type="PANTHER" id="PTHR15526">
    <property type="entry name" value="MUSKELIN"/>
    <property type="match status" value="1"/>
</dbReference>
<dbReference type="SUPFAM" id="SSF117281">
    <property type="entry name" value="Kelch motif"/>
    <property type="match status" value="1"/>
</dbReference>
<sequence>MQAPPPEPSQTLSYSIVDSSSHSGKYSPRNILIDNPADQGSRWSTSVQSNSNHWILLRLNNLAVLKTITFGKYHKSHPCTMKEFKVFVGTKPEHLTEVLHASLRNDSIPETFSIKHINNIGLCFPARYIKILPLSAHGQSFNSSIWHVSMTGIADEVYVDGVKRTYDEFRETQVLRHVLKHLRQRRLLTPYQSILSRSNLQVEHPLVSKLHQCIVLQGDWDQAIDLLNDISDAGLFDSYLHLCQPYAVWKQIHDTDDDGDIPPLRGGHAMCIDHVNGLIYLFGGWDGVKSLDDFWVYDIKKGRWSRLSRATSREHNAPGPRSCHKMVHDSKTGCIYVLGRLGDDEAQDSGPARSGADAPSTPTPSSSSKPVSSEFYRYHIESAKWTCLNYDAASSNGPPLIFDHQMVMDSEAQMLYVFGGRVVDGDWNSLKFSGLYSYSVQINKWRLLQHPDNSSHASVMIPSRFGHSMVLEPNTRTLYIFAGQRDSKYLSDMYAYDIATNTTTEIFSNFTSAGGPEACFTQRAVIDPRLHEIYVFCGLTRNPQQNGSSTYLPSEPSNWVYRYHPRPGQWTKMLSELDISPATNGFGSGTGEVGESGGNGEGGDYDSLEEPVPRYAHQVVYDPSTRTVYMHGGNAGMVGPLERSLRDGIGEETQTEQDPQPADGNSDGEGAEREKRLDDFWKMSLVRPSTKEIIRQAKYRLRQQQFREMCDQKPAVEALSFLQNEVSSVVDHSNPKEAEVFRSLLTHLVMASPLDSLPTPLAEEDLVEDEAGTPPRKRTRATTPSSSTSGAATGGGMVVEEFSASPSTNGIGKPLTNGFGTSTNGQANGHGHDHMSAHRRAPSSSSLKAGINLGVDKDRLQSTVDPIELEVLSSSSSYAAQSSLAAPISQKKFQRRNEVFESLLEFIAREAKQPEGSLLDFMDVDMGMDHL</sequence>
<evidence type="ECO:0000259" key="4">
    <source>
        <dbReference type="PROSITE" id="PS50022"/>
    </source>
</evidence>
<dbReference type="Gene3D" id="2.60.120.260">
    <property type="entry name" value="Galactose-binding domain-like"/>
    <property type="match status" value="1"/>
</dbReference>
<name>A0A8H5G2X1_9AGAR</name>
<dbReference type="PROSITE" id="PS50022">
    <property type="entry name" value="FA58C_3"/>
    <property type="match status" value="1"/>
</dbReference>
<dbReference type="PANTHER" id="PTHR15526:SF5">
    <property type="entry name" value="MUSKELIN"/>
    <property type="match status" value="1"/>
</dbReference>
<feature type="compositionally biased region" description="Polar residues" evidence="3">
    <location>
        <begin position="9"/>
        <end position="24"/>
    </location>
</feature>
<dbReference type="InterPro" id="IPR015915">
    <property type="entry name" value="Kelch-typ_b-propeller"/>
</dbReference>
<protein>
    <recommendedName>
        <fullName evidence="4">F5/8 type C domain-containing protein</fullName>
    </recommendedName>
</protein>
<comment type="caution">
    <text evidence="5">The sequence shown here is derived from an EMBL/GenBank/DDBJ whole genome shotgun (WGS) entry which is preliminary data.</text>
</comment>
<gene>
    <name evidence="5" type="ORF">D9758_005835</name>
</gene>
<dbReference type="Pfam" id="PF24981">
    <property type="entry name" value="Beta-prop_ATRN-LZTR1"/>
    <property type="match status" value="1"/>
</dbReference>
<evidence type="ECO:0000256" key="1">
    <source>
        <dbReference type="ARBA" id="ARBA00022441"/>
    </source>
</evidence>
<dbReference type="InterPro" id="IPR010565">
    <property type="entry name" value="Muskelin_N"/>
</dbReference>
<feature type="compositionally biased region" description="Polar residues" evidence="3">
    <location>
        <begin position="818"/>
        <end position="827"/>
    </location>
</feature>
<proteinExistence type="predicted"/>
<evidence type="ECO:0000256" key="2">
    <source>
        <dbReference type="ARBA" id="ARBA00022737"/>
    </source>
</evidence>
<feature type="region of interest" description="Disordered" evidence="3">
    <location>
        <begin position="652"/>
        <end position="674"/>
    </location>
</feature>
<evidence type="ECO:0000313" key="5">
    <source>
        <dbReference type="EMBL" id="KAF5357318.1"/>
    </source>
</evidence>
<dbReference type="InterPro" id="IPR006652">
    <property type="entry name" value="Kelch_1"/>
</dbReference>
<keyword evidence="2" id="KW-0677">Repeat</keyword>
<dbReference type="InterPro" id="IPR008979">
    <property type="entry name" value="Galactose-bd-like_sf"/>
</dbReference>
<keyword evidence="1" id="KW-0880">Kelch repeat</keyword>
<keyword evidence="6" id="KW-1185">Reference proteome</keyword>
<dbReference type="Proteomes" id="UP000559256">
    <property type="component" value="Unassembled WGS sequence"/>
</dbReference>
<dbReference type="GO" id="GO:0005737">
    <property type="term" value="C:cytoplasm"/>
    <property type="evidence" value="ECO:0007669"/>
    <property type="project" value="TreeGrafter"/>
</dbReference>
<feature type="region of interest" description="Disordered" evidence="3">
    <location>
        <begin position="582"/>
        <end position="609"/>
    </location>
</feature>
<dbReference type="AlphaFoldDB" id="A0A8H5G2X1"/>
<feature type="compositionally biased region" description="Gly residues" evidence="3">
    <location>
        <begin position="586"/>
        <end position="602"/>
    </location>
</feature>
<dbReference type="InterPro" id="IPR056737">
    <property type="entry name" value="Beta-prop_ATRN-MKLN-like"/>
</dbReference>
<evidence type="ECO:0000256" key="3">
    <source>
        <dbReference type="SAM" id="MobiDB-lite"/>
    </source>
</evidence>